<proteinExistence type="inferred from homology"/>
<dbReference type="Proteomes" id="UP000198889">
    <property type="component" value="Unassembled WGS sequence"/>
</dbReference>
<dbReference type="STRING" id="177413.SAMN05660859_1862"/>
<keyword evidence="4" id="KW-1185">Reference proteome</keyword>
<feature type="compositionally biased region" description="Polar residues" evidence="2">
    <location>
        <begin position="1"/>
        <end position="12"/>
    </location>
</feature>
<evidence type="ECO:0000313" key="4">
    <source>
        <dbReference type="Proteomes" id="UP000198889"/>
    </source>
</evidence>
<name>A0A1G4RR79_9HYPH</name>
<evidence type="ECO:0000256" key="2">
    <source>
        <dbReference type="SAM" id="MobiDB-lite"/>
    </source>
</evidence>
<evidence type="ECO:0000256" key="1">
    <source>
        <dbReference type="HAMAP-Rule" id="MF_00678"/>
    </source>
</evidence>
<dbReference type="InterPro" id="IPR008321">
    <property type="entry name" value="UCP032146"/>
</dbReference>
<protein>
    <recommendedName>
        <fullName evidence="1">UPF0262 protein SAMN05660859_1862</fullName>
    </recommendedName>
</protein>
<dbReference type="AlphaFoldDB" id="A0A1G4RR79"/>
<evidence type="ECO:0000313" key="3">
    <source>
        <dbReference type="EMBL" id="SCW59306.1"/>
    </source>
</evidence>
<reference evidence="4" key="1">
    <citation type="submission" date="2016-10" db="EMBL/GenBank/DDBJ databases">
        <authorList>
            <person name="Varghese N."/>
            <person name="Submissions S."/>
        </authorList>
    </citation>
    <scope>NUCLEOTIDE SEQUENCE [LARGE SCALE GENOMIC DNA]</scope>
    <source>
        <strain evidence="4">CGMCC 1.1761</strain>
    </source>
</reference>
<organism evidence="3 4">
    <name type="scientific">Ancylobacter rudongensis</name>
    <dbReference type="NCBI Taxonomy" id="177413"/>
    <lineage>
        <taxon>Bacteria</taxon>
        <taxon>Pseudomonadati</taxon>
        <taxon>Pseudomonadota</taxon>
        <taxon>Alphaproteobacteria</taxon>
        <taxon>Hyphomicrobiales</taxon>
        <taxon>Xanthobacteraceae</taxon>
        <taxon>Ancylobacter</taxon>
    </lineage>
</organism>
<accession>A0A1G4RR79</accession>
<sequence>MPAPSRSGSTSDGRAMAGEDPYAETRRLAAVTLDGASIGRSNVDVEHERAVAIYDLLAENSFAPLGDTAPGPYCLAISLSEGRLVLDVTREDGAPVVQHQLSLSPLRRVVRDYFMVCESYYSAIRTASPSQIEAIDMGRRGLHNEASELLRERLKEKIALDFGTARRLFTLVCALHWKG</sequence>
<gene>
    <name evidence="3" type="ORF">SAMN05660859_1862</name>
</gene>
<dbReference type="HAMAP" id="MF_00678">
    <property type="entry name" value="UPF0262"/>
    <property type="match status" value="1"/>
</dbReference>
<dbReference type="EMBL" id="FMTP01000002">
    <property type="protein sequence ID" value="SCW59306.1"/>
    <property type="molecule type" value="Genomic_DNA"/>
</dbReference>
<feature type="region of interest" description="Disordered" evidence="2">
    <location>
        <begin position="1"/>
        <end position="21"/>
    </location>
</feature>
<dbReference type="Pfam" id="PF06793">
    <property type="entry name" value="UPF0262"/>
    <property type="match status" value="1"/>
</dbReference>
<comment type="similarity">
    <text evidence="1">Belongs to the UPF0262 family.</text>
</comment>
<dbReference type="PIRSF" id="PIRSF032146">
    <property type="entry name" value="UCP032146"/>
    <property type="match status" value="1"/>
</dbReference>
<dbReference type="NCBIfam" id="NF002769">
    <property type="entry name" value="PRK02853.1"/>
    <property type="match status" value="1"/>
</dbReference>